<evidence type="ECO:0000256" key="7">
    <source>
        <dbReference type="ARBA" id="ARBA00007952"/>
    </source>
</evidence>
<evidence type="ECO:0000256" key="27">
    <source>
        <dbReference type="ARBA" id="ARBA00049031"/>
    </source>
</evidence>
<dbReference type="GO" id="GO:0004412">
    <property type="term" value="F:homoserine dehydrogenase activity"/>
    <property type="evidence" value="ECO:0007669"/>
    <property type="project" value="UniProtKB-EC"/>
</dbReference>
<comment type="pathway">
    <text evidence="4">Amino-acid biosynthesis; L-threonine biosynthesis; L-threonine from L-aspartate: step 3/5.</text>
</comment>
<dbReference type="Gene3D" id="3.40.1160.10">
    <property type="entry name" value="Acetylglutamate kinase-like"/>
    <property type="match status" value="1"/>
</dbReference>
<comment type="pathway">
    <text evidence="5">Amino-acid biosynthesis; L-methionine biosynthesis via de novo pathway; L-homoserine from L-aspartate: step 3/3.</text>
</comment>
<evidence type="ECO:0000313" key="29">
    <source>
        <dbReference type="EMBL" id="SHF17377.1"/>
    </source>
</evidence>
<evidence type="ECO:0000256" key="4">
    <source>
        <dbReference type="ARBA" id="ARBA00005056"/>
    </source>
</evidence>
<dbReference type="InterPro" id="IPR019811">
    <property type="entry name" value="HDH_CS"/>
</dbReference>
<dbReference type="Proteomes" id="UP000184147">
    <property type="component" value="Unassembled WGS sequence"/>
</dbReference>
<comment type="catalytic activity">
    <reaction evidence="27">
        <text>L-homoserine + NAD(+) = L-aspartate 4-semialdehyde + NADH + H(+)</text>
        <dbReference type="Rhea" id="RHEA:15757"/>
        <dbReference type="ChEBI" id="CHEBI:15378"/>
        <dbReference type="ChEBI" id="CHEBI:57476"/>
        <dbReference type="ChEBI" id="CHEBI:57540"/>
        <dbReference type="ChEBI" id="CHEBI:57945"/>
        <dbReference type="ChEBI" id="CHEBI:537519"/>
        <dbReference type="EC" id="1.1.1.3"/>
    </reaction>
    <physiologicalReaction direction="right-to-left" evidence="27">
        <dbReference type="Rhea" id="RHEA:15759"/>
    </physiologicalReaction>
</comment>
<dbReference type="GO" id="GO:0050661">
    <property type="term" value="F:NADP binding"/>
    <property type="evidence" value="ECO:0007669"/>
    <property type="project" value="InterPro"/>
</dbReference>
<evidence type="ECO:0000256" key="20">
    <source>
        <dbReference type="ARBA" id="ARBA00023053"/>
    </source>
</evidence>
<dbReference type="GO" id="GO:0009090">
    <property type="term" value="P:homoserine biosynthetic process"/>
    <property type="evidence" value="ECO:0007669"/>
    <property type="project" value="UniProtKB-ARBA"/>
</dbReference>
<evidence type="ECO:0000256" key="15">
    <source>
        <dbReference type="ARBA" id="ARBA00022777"/>
    </source>
</evidence>
<dbReference type="InterPro" id="IPR011147">
    <property type="entry name" value="Bifunc_Aspkin/hSer_DH"/>
</dbReference>
<evidence type="ECO:0000259" key="28">
    <source>
        <dbReference type="PROSITE" id="PS51671"/>
    </source>
</evidence>
<dbReference type="GO" id="GO:0009088">
    <property type="term" value="P:threonine biosynthetic process"/>
    <property type="evidence" value="ECO:0007669"/>
    <property type="project" value="UniProtKB-UniPathway"/>
</dbReference>
<dbReference type="InterPro" id="IPR036291">
    <property type="entry name" value="NAD(P)-bd_dom_sf"/>
</dbReference>
<comment type="pathway">
    <text evidence="3">Amino-acid biosynthesis; L-methionine biosynthesis via de novo pathway; L-homoserine from L-aspartate: step 1/3.</text>
</comment>
<evidence type="ECO:0000256" key="18">
    <source>
        <dbReference type="ARBA" id="ARBA00023002"/>
    </source>
</evidence>
<keyword evidence="10" id="KW-0028">Amino-acid biosynthesis</keyword>
<keyword evidence="17" id="KW-0521">NADP</keyword>
<dbReference type="Gene3D" id="3.40.50.720">
    <property type="entry name" value="NAD(P)-binding Rossmann-like Domain"/>
    <property type="match status" value="1"/>
</dbReference>
<dbReference type="GO" id="GO:0004072">
    <property type="term" value="F:aspartate kinase activity"/>
    <property type="evidence" value="ECO:0007669"/>
    <property type="project" value="UniProtKB-EC"/>
</dbReference>
<dbReference type="CDD" id="cd04921">
    <property type="entry name" value="ACT_AKi-HSDH-ThrA-like_1"/>
    <property type="match status" value="1"/>
</dbReference>
<dbReference type="InterPro" id="IPR002912">
    <property type="entry name" value="ACT_dom"/>
</dbReference>
<feature type="domain" description="ACT" evidence="28">
    <location>
        <begin position="400"/>
        <end position="478"/>
    </location>
</feature>
<dbReference type="Gene3D" id="3.30.360.10">
    <property type="entry name" value="Dihydrodipicolinate Reductase, domain 2"/>
    <property type="match status" value="1"/>
</dbReference>
<dbReference type="AlphaFoldDB" id="A0A1M4ZHU2"/>
<dbReference type="GO" id="GO:0005524">
    <property type="term" value="F:ATP binding"/>
    <property type="evidence" value="ECO:0007669"/>
    <property type="project" value="UniProtKB-KW"/>
</dbReference>
<keyword evidence="20" id="KW-0915">Sodium</keyword>
<dbReference type="Pfam" id="PF00696">
    <property type="entry name" value="AA_kinase"/>
    <property type="match status" value="1"/>
</dbReference>
<keyword evidence="22" id="KW-0486">Methionine biosynthesis</keyword>
<dbReference type="FunFam" id="3.30.2130.10:FF:000001">
    <property type="entry name" value="Bifunctional aspartokinase/homoserine dehydrogenase"/>
    <property type="match status" value="1"/>
</dbReference>
<evidence type="ECO:0000256" key="6">
    <source>
        <dbReference type="ARBA" id="ARBA00005139"/>
    </source>
</evidence>
<protein>
    <submittedName>
        <fullName evidence="29">Aspartate kinase</fullName>
    </submittedName>
</protein>
<keyword evidence="18" id="KW-0560">Oxidoreductase</keyword>
<evidence type="ECO:0000256" key="26">
    <source>
        <dbReference type="ARBA" id="ARBA00048841"/>
    </source>
</evidence>
<dbReference type="NCBIfam" id="TIGR00657">
    <property type="entry name" value="asp_kinases"/>
    <property type="match status" value="1"/>
</dbReference>
<dbReference type="OrthoDB" id="9799110at2"/>
<dbReference type="SUPFAM" id="SSF55347">
    <property type="entry name" value="Glyceraldehyde-3-phosphate dehydrogenase-like, C-terminal domain"/>
    <property type="match status" value="1"/>
</dbReference>
<dbReference type="InterPro" id="IPR036393">
    <property type="entry name" value="AceGlu_kinase-like_sf"/>
</dbReference>
<comment type="catalytic activity">
    <reaction evidence="26">
        <text>L-homoserine + NADP(+) = L-aspartate 4-semialdehyde + NADPH + H(+)</text>
        <dbReference type="Rhea" id="RHEA:15761"/>
        <dbReference type="ChEBI" id="CHEBI:15378"/>
        <dbReference type="ChEBI" id="CHEBI:57476"/>
        <dbReference type="ChEBI" id="CHEBI:57783"/>
        <dbReference type="ChEBI" id="CHEBI:58349"/>
        <dbReference type="ChEBI" id="CHEBI:537519"/>
        <dbReference type="EC" id="1.1.1.3"/>
    </reaction>
    <physiologicalReaction direction="right-to-left" evidence="26">
        <dbReference type="Rhea" id="RHEA:15763"/>
    </physiologicalReaction>
</comment>
<dbReference type="PROSITE" id="PS01042">
    <property type="entry name" value="HOMOSER_DHGENASE"/>
    <property type="match status" value="1"/>
</dbReference>
<keyword evidence="15 29" id="KW-0418">Kinase</keyword>
<comment type="similarity">
    <text evidence="8">In the N-terminal section; belongs to the aspartokinase family.</text>
</comment>
<evidence type="ECO:0000256" key="24">
    <source>
        <dbReference type="ARBA" id="ARBA00044938"/>
    </source>
</evidence>
<dbReference type="InterPro" id="IPR054352">
    <property type="entry name" value="ACT_Aspartokinase"/>
</dbReference>
<evidence type="ECO:0000256" key="21">
    <source>
        <dbReference type="ARBA" id="ARBA00023154"/>
    </source>
</evidence>
<dbReference type="Pfam" id="PF22468">
    <property type="entry name" value="ACT_9"/>
    <property type="match status" value="2"/>
</dbReference>
<dbReference type="GO" id="GO:0009089">
    <property type="term" value="P:lysine biosynthetic process via diaminopimelate"/>
    <property type="evidence" value="ECO:0007669"/>
    <property type="project" value="UniProtKB-UniPathway"/>
</dbReference>
<evidence type="ECO:0000313" key="30">
    <source>
        <dbReference type="Proteomes" id="UP000184147"/>
    </source>
</evidence>
<comment type="pathway">
    <text evidence="2">Amino-acid biosynthesis; L-lysine biosynthesis via DAP pathway; (S)-tetrahydrodipicolinate from L-aspartate: step 1/4.</text>
</comment>
<comment type="cofactor">
    <cofactor evidence="1">
        <name>a metal cation</name>
        <dbReference type="ChEBI" id="CHEBI:25213"/>
    </cofactor>
</comment>
<dbReference type="GO" id="GO:0009086">
    <property type="term" value="P:methionine biosynthetic process"/>
    <property type="evidence" value="ECO:0007669"/>
    <property type="project" value="UniProtKB-KW"/>
</dbReference>
<keyword evidence="16" id="KW-0067">ATP-binding</keyword>
<comment type="similarity">
    <text evidence="7">In the C-terminal section; belongs to the homoserine dehydrogenase family.</text>
</comment>
<dbReference type="InterPro" id="IPR001342">
    <property type="entry name" value="HDH_cat"/>
</dbReference>
<evidence type="ECO:0000256" key="8">
    <source>
        <dbReference type="ARBA" id="ARBA00010046"/>
    </source>
</evidence>
<keyword evidence="14" id="KW-0547">Nucleotide-binding</keyword>
<dbReference type="CDD" id="cd04922">
    <property type="entry name" value="ACT_AKi-HSDH-ThrA_2"/>
    <property type="match status" value="1"/>
</dbReference>
<dbReference type="SUPFAM" id="SSF53633">
    <property type="entry name" value="Carbamate kinase-like"/>
    <property type="match status" value="1"/>
</dbReference>
<keyword evidence="12" id="KW-0791">Threonine biosynthesis</keyword>
<dbReference type="PANTHER" id="PTHR43070">
    <property type="match status" value="1"/>
</dbReference>
<evidence type="ECO:0000256" key="11">
    <source>
        <dbReference type="ARBA" id="ARBA00022679"/>
    </source>
</evidence>
<dbReference type="FunFam" id="3.30.360.10:FF:000006">
    <property type="entry name" value="Bifunctional aspartokinase/homoserine dehydrogenase"/>
    <property type="match status" value="1"/>
</dbReference>
<keyword evidence="11" id="KW-0808">Transferase</keyword>
<evidence type="ECO:0000256" key="22">
    <source>
        <dbReference type="ARBA" id="ARBA00023167"/>
    </source>
</evidence>
<evidence type="ECO:0000256" key="19">
    <source>
        <dbReference type="ARBA" id="ARBA00023027"/>
    </source>
</evidence>
<evidence type="ECO:0000256" key="16">
    <source>
        <dbReference type="ARBA" id="ARBA00022840"/>
    </source>
</evidence>
<dbReference type="Gene3D" id="3.30.2130.10">
    <property type="entry name" value="VC0802-like"/>
    <property type="match status" value="2"/>
</dbReference>
<dbReference type="SUPFAM" id="SSF51735">
    <property type="entry name" value="NAD(P)-binding Rossmann-fold domains"/>
    <property type="match status" value="1"/>
</dbReference>
<evidence type="ECO:0000256" key="1">
    <source>
        <dbReference type="ARBA" id="ARBA00001920"/>
    </source>
</evidence>
<evidence type="ECO:0000256" key="14">
    <source>
        <dbReference type="ARBA" id="ARBA00022741"/>
    </source>
</evidence>
<evidence type="ECO:0000256" key="23">
    <source>
        <dbReference type="ARBA" id="ARBA00023268"/>
    </source>
</evidence>
<gene>
    <name evidence="29" type="ORF">SAMN05444377_104184</name>
</gene>
<dbReference type="PANTHER" id="PTHR43070:SF5">
    <property type="entry name" value="HOMOSERINE DEHYDROGENASE"/>
    <property type="match status" value="1"/>
</dbReference>
<dbReference type="PROSITE" id="PS51671">
    <property type="entry name" value="ACT"/>
    <property type="match status" value="1"/>
</dbReference>
<comment type="function">
    <text evidence="24">Bifunctional aspartate kinase and homoserine dehydrogenase that catalyzes the first and the third steps toward the synthesis of lysine, methionine and threonine from aspartate.</text>
</comment>
<dbReference type="STRING" id="1124188.SAMN05444377_104184"/>
<evidence type="ECO:0000256" key="2">
    <source>
        <dbReference type="ARBA" id="ARBA00004766"/>
    </source>
</evidence>
<dbReference type="Pfam" id="PF00742">
    <property type="entry name" value="Homoserine_dh"/>
    <property type="match status" value="1"/>
</dbReference>
<comment type="subunit">
    <text evidence="9">Homotetramer.</text>
</comment>
<dbReference type="EMBL" id="FQVQ01000004">
    <property type="protein sequence ID" value="SHF17377.1"/>
    <property type="molecule type" value="Genomic_DNA"/>
</dbReference>
<evidence type="ECO:0000256" key="17">
    <source>
        <dbReference type="ARBA" id="ARBA00022857"/>
    </source>
</evidence>
<comment type="catalytic activity">
    <reaction evidence="25">
        <text>L-aspartate + ATP = 4-phospho-L-aspartate + ADP</text>
        <dbReference type="Rhea" id="RHEA:23776"/>
        <dbReference type="ChEBI" id="CHEBI:29991"/>
        <dbReference type="ChEBI" id="CHEBI:30616"/>
        <dbReference type="ChEBI" id="CHEBI:57535"/>
        <dbReference type="ChEBI" id="CHEBI:456216"/>
        <dbReference type="EC" id="2.7.2.4"/>
    </reaction>
    <physiologicalReaction direction="left-to-right" evidence="25">
        <dbReference type="Rhea" id="RHEA:23777"/>
    </physiologicalReaction>
</comment>
<organism evidence="29 30">
    <name type="scientific">Flavobacterium fontis</name>
    <dbReference type="NCBI Taxonomy" id="1124188"/>
    <lineage>
        <taxon>Bacteria</taxon>
        <taxon>Pseudomonadati</taxon>
        <taxon>Bacteroidota</taxon>
        <taxon>Flavobacteriia</taxon>
        <taxon>Flavobacteriales</taxon>
        <taxon>Flavobacteriaceae</taxon>
        <taxon>Flavobacterium</taxon>
    </lineage>
</organism>
<dbReference type="UniPathway" id="UPA00051">
    <property type="reaction ID" value="UER00462"/>
</dbReference>
<evidence type="ECO:0000256" key="5">
    <source>
        <dbReference type="ARBA" id="ARBA00005062"/>
    </source>
</evidence>
<evidence type="ECO:0000256" key="3">
    <source>
        <dbReference type="ARBA" id="ARBA00004986"/>
    </source>
</evidence>
<keyword evidence="13" id="KW-0479">Metal-binding</keyword>
<dbReference type="CDD" id="cd04243">
    <property type="entry name" value="AAK_AK-HSDH-like"/>
    <property type="match status" value="1"/>
</dbReference>
<evidence type="ECO:0000256" key="10">
    <source>
        <dbReference type="ARBA" id="ARBA00022605"/>
    </source>
</evidence>
<dbReference type="InterPro" id="IPR049638">
    <property type="entry name" value="AK-HD"/>
</dbReference>
<dbReference type="FunFam" id="3.40.50.720:FF:000083">
    <property type="entry name" value="Bifunctional aspartokinase/homoserine dehydrogenase"/>
    <property type="match status" value="1"/>
</dbReference>
<dbReference type="SUPFAM" id="SSF55021">
    <property type="entry name" value="ACT-like"/>
    <property type="match status" value="2"/>
</dbReference>
<dbReference type="PIRSF" id="PIRSF000727">
    <property type="entry name" value="ThrA"/>
    <property type="match status" value="1"/>
</dbReference>
<keyword evidence="19" id="KW-0520">NAD</keyword>
<keyword evidence="23" id="KW-0511">Multifunctional enzyme</keyword>
<dbReference type="InterPro" id="IPR042199">
    <property type="entry name" value="AsparK_Bifunc_asparK/hSer_DH"/>
</dbReference>
<comment type="pathway">
    <text evidence="6">Amino-acid biosynthesis; L-threonine biosynthesis; L-threonine from L-aspartate: step 1/5.</text>
</comment>
<accession>A0A1M4ZHU2</accession>
<reference evidence="29 30" key="1">
    <citation type="submission" date="2016-11" db="EMBL/GenBank/DDBJ databases">
        <authorList>
            <person name="Jaros S."/>
            <person name="Januszkiewicz K."/>
            <person name="Wedrychowicz H."/>
        </authorList>
    </citation>
    <scope>NUCLEOTIDE SEQUENCE [LARGE SCALE GENOMIC DNA]</scope>
    <source>
        <strain evidence="29 30">DSM 25660</strain>
    </source>
</reference>
<name>A0A1M4ZHU2_9FLAO</name>
<evidence type="ECO:0000256" key="25">
    <source>
        <dbReference type="ARBA" id="ARBA00048561"/>
    </source>
</evidence>
<dbReference type="NCBIfam" id="NF006959">
    <property type="entry name" value="PRK09436.1"/>
    <property type="match status" value="1"/>
</dbReference>
<dbReference type="InterPro" id="IPR045865">
    <property type="entry name" value="ACT-like_dom_sf"/>
</dbReference>
<dbReference type="Gene3D" id="1.20.120.1320">
    <property type="entry name" value="Aspartokinase, catalytic domain"/>
    <property type="match status" value="1"/>
</dbReference>
<sequence length="815" mass="89481">MKTLKFGGTSVANAANIQKCLSIITEKAKHHRLAVVVSAFSGVTDLLLQASEKAALKDTSYRQLFQEIEGKHKTAIDELIPAVEQAEIIAAVQSELQQLKTLLDGCYLLGERSPRTADAIAGMGELLSAQIIAKALQLQLPASNFKDSRELIVTDANYGKAQVDFETTNTLIQDFFSSSNQKVTLLPGFIARDQNNNTTTLGRGGSDYTAAIIANGIQARDLEIWTDVNGMYTANPKLVKQAQPIATISYQEAMELSHFGAKVLYPPTIQPVLKSEIPIWIKNTFEPDAEGTFICAYPDGVTNPIKGISHIDKIALVTLEGSGMIGVAGSSKRLFEVLSREQINVIFITQASSEHSICVGIQAQDASKAQAAINTEFALEITQGKIDACQVETELCIVALVGENMKNHQGISGKMFSTLGKNNVNIRAIAQGASERNISVVINEKDVKKALNTLHERFFEDNLKQLNLFVMGVGNVGEKFLDQIHQQKKFLKENLKLNVRVVALANSKKMVFEEEGIALKDWKSALEQGVPADAQQFIAKVKSLNLRNSIFVDNTANESVAMLYEHFLKESVAVVTCNKIACSSDYPHYRKLKDLSRQYNAPFLFETNVGAGLPIIDTLKHLIASGDKVHKIQAVLSGSLNFIFNNFSSTYSFHDVVKEAGVQGFTEPDPKIDLSGVDVARKILILIRESGYQMNMEAIDNRCFLPEACMQTTNNPDFFASLIQHEAHFNVLLDEAKAKDCRIKFVAEFDQGKASVGLQFIPKDHPFYNLEGKDNIVLFYTDRYVDQPLLIKGAGAGAAVTASGIFADVIRIGNF</sequence>
<keyword evidence="21" id="KW-0457">Lysine biosynthesis</keyword>
<dbReference type="InterPro" id="IPR001048">
    <property type="entry name" value="Asp/Glu/Uridylate_kinase"/>
</dbReference>
<dbReference type="InterPro" id="IPR005106">
    <property type="entry name" value="Asp/hSer_DH_NAD-bd"/>
</dbReference>
<dbReference type="InterPro" id="IPR001341">
    <property type="entry name" value="Asp_kinase"/>
</dbReference>
<proteinExistence type="inferred from homology"/>
<dbReference type="Pfam" id="PF03447">
    <property type="entry name" value="NAD_binding_3"/>
    <property type="match status" value="1"/>
</dbReference>
<evidence type="ECO:0000256" key="13">
    <source>
        <dbReference type="ARBA" id="ARBA00022723"/>
    </source>
</evidence>
<evidence type="ECO:0000256" key="9">
    <source>
        <dbReference type="ARBA" id="ARBA00011881"/>
    </source>
</evidence>
<dbReference type="RefSeq" id="WP_073362390.1">
    <property type="nucleotide sequence ID" value="NZ_FQVQ01000004.1"/>
</dbReference>
<evidence type="ECO:0000256" key="12">
    <source>
        <dbReference type="ARBA" id="ARBA00022697"/>
    </source>
</evidence>
<keyword evidence="30" id="KW-1185">Reference proteome</keyword>
<dbReference type="UniPathway" id="UPA00050">
    <property type="reaction ID" value="UER00063"/>
</dbReference>
<dbReference type="UniPathway" id="UPA00034">
    <property type="reaction ID" value="UER00015"/>
</dbReference>
<dbReference type="GO" id="GO:0046872">
    <property type="term" value="F:metal ion binding"/>
    <property type="evidence" value="ECO:0007669"/>
    <property type="project" value="UniProtKB-KW"/>
</dbReference>